<dbReference type="Proteomes" id="UP000223913">
    <property type="component" value="Unassembled WGS sequence"/>
</dbReference>
<evidence type="ECO:0000313" key="4">
    <source>
        <dbReference type="Proteomes" id="UP000223913"/>
    </source>
</evidence>
<protein>
    <recommendedName>
        <fullName evidence="5">SPOR domain-containing protein</fullName>
    </recommendedName>
</protein>
<gene>
    <name evidence="3" type="ORF">CRP01_28645</name>
</gene>
<accession>A0A2D0N5K2</accession>
<comment type="caution">
    <text evidence="3">The sequence shown here is derived from an EMBL/GenBank/DDBJ whole genome shotgun (WGS) entry which is preliminary data.</text>
</comment>
<dbReference type="EMBL" id="PDUD01000034">
    <property type="protein sequence ID" value="PHN03053.1"/>
    <property type="molecule type" value="Genomic_DNA"/>
</dbReference>
<evidence type="ECO:0008006" key="5">
    <source>
        <dbReference type="Google" id="ProtNLM"/>
    </source>
</evidence>
<feature type="compositionally biased region" description="Polar residues" evidence="1">
    <location>
        <begin position="221"/>
        <end position="243"/>
    </location>
</feature>
<sequence>MKQFFSVILSLLLPLFAVAQSFYTVNVGTFVDAKSPQFDDIRSLGFVYAYEMEGGLSQVYLGGYDDQAKADKAADAIRKKGYRSAYVEERPLAQGQVVTVIQLATRETDKLIDWEKFEPYGPLYGIINEGQIKIVTGIYPDVEAAKPLLPNFRSGPFKDAFVKNVNNTLLIRINQFETGLKQPLIPISLDPAASASSGSTPTNRPTDYGVIPGDDRLAAKSGTSPVTSPTVRESGTLRSNIPRTNAGKMEIPDINSKVKRRSALELQKILKAENTYTSTLDGYYGPGTENGYKLFKQTDPTYQKYLVLARYFDPTVKAGAEGQLQLAINNLLDDPSAPLTVESSTTPIAKAYQAYILFRTMGPGNDVNALMNQAIRASYNSQTGGPRAPFDYNATYAYQGLDQLILHLHYLHAAPGNDIAAPCWLYEEHPAETAAAHASFARYSSETFKLQSCDQFLSWEEIQVLESIASDLNADAKPNENVIATYASARAQLFLAPRALDAQENQFVDQWNDQLWANLNAWGSRDPLHQKLVTALKVAYFQSQVRLEDYYMNKGFSLAEAKGLALATLKTIVGYPLERFV</sequence>
<evidence type="ECO:0000313" key="3">
    <source>
        <dbReference type="EMBL" id="PHN03053.1"/>
    </source>
</evidence>
<evidence type="ECO:0000256" key="2">
    <source>
        <dbReference type="SAM" id="SignalP"/>
    </source>
</evidence>
<proteinExistence type="predicted"/>
<dbReference type="SUPFAM" id="SSF110997">
    <property type="entry name" value="Sporulation related repeat"/>
    <property type="match status" value="1"/>
</dbReference>
<reference evidence="3 4" key="1">
    <citation type="submission" date="2017-10" db="EMBL/GenBank/DDBJ databases">
        <title>The draft genome sequence of Lewinella nigricans NBRC 102662.</title>
        <authorList>
            <person name="Wang K."/>
        </authorList>
    </citation>
    <scope>NUCLEOTIDE SEQUENCE [LARGE SCALE GENOMIC DNA]</scope>
    <source>
        <strain evidence="3 4">NBRC 102662</strain>
    </source>
</reference>
<feature type="chain" id="PRO_5012452030" description="SPOR domain-containing protein" evidence="2">
    <location>
        <begin position="20"/>
        <end position="581"/>
    </location>
</feature>
<dbReference type="OrthoDB" id="1492243at2"/>
<feature type="region of interest" description="Disordered" evidence="1">
    <location>
        <begin position="215"/>
        <end position="248"/>
    </location>
</feature>
<feature type="signal peptide" evidence="2">
    <location>
        <begin position="1"/>
        <end position="19"/>
    </location>
</feature>
<dbReference type="AlphaFoldDB" id="A0A2D0N5K2"/>
<evidence type="ECO:0000256" key="1">
    <source>
        <dbReference type="SAM" id="MobiDB-lite"/>
    </source>
</evidence>
<keyword evidence="2" id="KW-0732">Signal</keyword>
<dbReference type="GO" id="GO:0042834">
    <property type="term" value="F:peptidoglycan binding"/>
    <property type="evidence" value="ECO:0007669"/>
    <property type="project" value="InterPro"/>
</dbReference>
<dbReference type="InterPro" id="IPR036680">
    <property type="entry name" value="SPOR-like_sf"/>
</dbReference>
<keyword evidence="4" id="KW-1185">Reference proteome</keyword>
<organism evidence="3 4">
    <name type="scientific">Flavilitoribacter nigricans (strain ATCC 23147 / DSM 23189 / NBRC 102662 / NCIMB 1420 / SS-2)</name>
    <name type="common">Lewinella nigricans</name>
    <dbReference type="NCBI Taxonomy" id="1122177"/>
    <lineage>
        <taxon>Bacteria</taxon>
        <taxon>Pseudomonadati</taxon>
        <taxon>Bacteroidota</taxon>
        <taxon>Saprospiria</taxon>
        <taxon>Saprospirales</taxon>
        <taxon>Lewinellaceae</taxon>
        <taxon>Flavilitoribacter</taxon>
    </lineage>
</organism>
<dbReference type="RefSeq" id="WP_099153495.1">
    <property type="nucleotide sequence ID" value="NZ_PDUD01000034.1"/>
</dbReference>
<name>A0A2D0N5K2_FLAN2</name>